<evidence type="ECO:0000256" key="1">
    <source>
        <dbReference type="SAM" id="SignalP"/>
    </source>
</evidence>
<feature type="chain" id="PRO_5026042825" evidence="1">
    <location>
        <begin position="22"/>
        <end position="196"/>
    </location>
</feature>
<gene>
    <name evidence="2" type="ORF">C1B90_20490</name>
</gene>
<evidence type="ECO:0000313" key="2">
    <source>
        <dbReference type="EMBL" id="EBL7518430.1"/>
    </source>
</evidence>
<accession>A0A5T4LQF8</accession>
<dbReference type="GO" id="GO:0007155">
    <property type="term" value="P:cell adhesion"/>
    <property type="evidence" value="ECO:0007669"/>
    <property type="project" value="InterPro"/>
</dbReference>
<reference evidence="2" key="1">
    <citation type="submission" date="2018-07" db="EMBL/GenBank/DDBJ databases">
        <authorList>
            <consortium name="PulseNet: The National Subtyping Network for Foodborne Disease Surveillance"/>
            <person name="Tarr C.L."/>
            <person name="Trees E."/>
            <person name="Katz L.S."/>
            <person name="Carleton-Romer H.A."/>
            <person name="Stroika S."/>
            <person name="Kucerova Z."/>
            <person name="Roache K.F."/>
            <person name="Sabol A.L."/>
            <person name="Besser J."/>
            <person name="Gerner-Smidt P."/>
        </authorList>
    </citation>
    <scope>NUCLEOTIDE SEQUENCE</scope>
    <source>
        <strain evidence="2">PNUSAS031704</strain>
    </source>
</reference>
<dbReference type="InterPro" id="IPR036937">
    <property type="entry name" value="Adhesion_dom_fimbrial_sf"/>
</dbReference>
<feature type="signal peptide" evidence="1">
    <location>
        <begin position="1"/>
        <end position="21"/>
    </location>
</feature>
<name>A0A5T4LQF8_SALER</name>
<comment type="caution">
    <text evidence="2">The sequence shown here is derived from an EMBL/GenBank/DDBJ whole genome shotgun (WGS) entry which is preliminary data.</text>
</comment>
<keyword evidence="1" id="KW-0732">Signal</keyword>
<sequence>MKLVKNYLGLCLLFSSVSAMALPGDTVIGGNGTIEFNGTLSAATCEMMVDTTAKTFALNYDDAKQSNGTIVKTMTAPVTFTNCAGQNLKLQLESTKGTHSGGIAKFEEPRSAEGVDFFGLVTKANNFTGLSMKNHNDVDYTGAYGIHVGNGNKFGIDITDDSASMDYVFEIISRGANSSVAAGDVKGGITYTFTYA</sequence>
<protein>
    <submittedName>
        <fullName evidence="2">Type 1 fimbrial protein</fullName>
    </submittedName>
</protein>
<dbReference type="SUPFAM" id="SSF49401">
    <property type="entry name" value="Bacterial adhesins"/>
    <property type="match status" value="1"/>
</dbReference>
<organism evidence="2">
    <name type="scientific">Salmonella enterica</name>
    <name type="common">Salmonella choleraesuis</name>
    <dbReference type="NCBI Taxonomy" id="28901"/>
    <lineage>
        <taxon>Bacteria</taxon>
        <taxon>Pseudomonadati</taxon>
        <taxon>Pseudomonadota</taxon>
        <taxon>Gammaproteobacteria</taxon>
        <taxon>Enterobacterales</taxon>
        <taxon>Enterobacteriaceae</taxon>
        <taxon>Salmonella</taxon>
    </lineage>
</organism>
<dbReference type="EMBL" id="AAGACD010000008">
    <property type="protein sequence ID" value="EBL7518430.1"/>
    <property type="molecule type" value="Genomic_DNA"/>
</dbReference>
<dbReference type="Gene3D" id="2.60.40.1090">
    <property type="entry name" value="Fimbrial-type adhesion domain"/>
    <property type="match status" value="1"/>
</dbReference>
<proteinExistence type="predicted"/>
<dbReference type="AlphaFoldDB" id="A0A5T4LQF8"/>
<dbReference type="GO" id="GO:0009289">
    <property type="term" value="C:pilus"/>
    <property type="evidence" value="ECO:0007669"/>
    <property type="project" value="InterPro"/>
</dbReference>
<dbReference type="InterPro" id="IPR008966">
    <property type="entry name" value="Adhesion_dom_sf"/>
</dbReference>